<comment type="caution">
    <text evidence="2">The sequence shown here is derived from an EMBL/GenBank/DDBJ whole genome shotgun (WGS) entry which is preliminary data.</text>
</comment>
<evidence type="ECO:0000256" key="1">
    <source>
        <dbReference type="SAM" id="MobiDB-lite"/>
    </source>
</evidence>
<gene>
    <name evidence="2" type="ORF">K6V98_08220</name>
</gene>
<accession>A0ABS7MLT8</accession>
<feature type="region of interest" description="Disordered" evidence="1">
    <location>
        <begin position="228"/>
        <end position="280"/>
    </location>
</feature>
<organism evidence="2 3">
    <name type="scientific">Collinsella ureilytica</name>
    <dbReference type="NCBI Taxonomy" id="2869515"/>
    <lineage>
        <taxon>Bacteria</taxon>
        <taxon>Bacillati</taxon>
        <taxon>Actinomycetota</taxon>
        <taxon>Coriobacteriia</taxon>
        <taxon>Coriobacteriales</taxon>
        <taxon>Coriobacteriaceae</taxon>
        <taxon>Collinsella</taxon>
    </lineage>
</organism>
<name>A0ABS7MLT8_9ACTN</name>
<evidence type="ECO:0000313" key="3">
    <source>
        <dbReference type="Proteomes" id="UP000700908"/>
    </source>
</evidence>
<evidence type="ECO:0000313" key="2">
    <source>
        <dbReference type="EMBL" id="MBY4798329.1"/>
    </source>
</evidence>
<keyword evidence="3" id="KW-1185">Reference proteome</keyword>
<proteinExistence type="predicted"/>
<reference evidence="2 3" key="1">
    <citation type="submission" date="2021-08" db="EMBL/GenBank/DDBJ databases">
        <title>Collinsella faecalis sp. nov. isolated from swine faeces.</title>
        <authorList>
            <person name="Oh B.S."/>
            <person name="Lee J.H."/>
        </authorList>
    </citation>
    <scope>NUCLEOTIDE SEQUENCE [LARGE SCALE GENOMIC DNA]</scope>
    <source>
        <strain evidence="2 3">AGMB00827</strain>
    </source>
</reference>
<dbReference type="Pfam" id="PF07083">
    <property type="entry name" value="DUF1351"/>
    <property type="match status" value="1"/>
</dbReference>
<sequence length="319" mass="35475">MSKQEAGTEIVPLVVDTSLLPQANTIQGNLAEVQRMCIEIASAFNIAPTIKTSEDYKSAKARLAYWRKCSKQVDDERKRVKTAYLAPLTTFEAGVKSSVSALTEAIDKQDRIVKDFEKEARVKKRERLEQYWEQTYPAYATCAGDAKEPLVPFARIENPDWTKRMSEIDSDKAGCEAMDAVAAELANGESILERFGEEIRVGALSELYRTLDLNTAIQRAEAEQRRREEIARARAQVQPKPEPVIANNDQVTPSPQQPQNVPAPTPAPTPAPAPVTVPRETKPAEPVCIIEIPVYDEAECEHVVAIMRANGIHGRVHRC</sequence>
<dbReference type="EMBL" id="JAIMFO010000010">
    <property type="protein sequence ID" value="MBY4798329.1"/>
    <property type="molecule type" value="Genomic_DNA"/>
</dbReference>
<dbReference type="RefSeq" id="WP_222200053.1">
    <property type="nucleotide sequence ID" value="NZ_JAIMFO010000010.1"/>
</dbReference>
<dbReference type="Proteomes" id="UP000700908">
    <property type="component" value="Unassembled WGS sequence"/>
</dbReference>
<protein>
    <submittedName>
        <fullName evidence="2">DUF1351 domain-containing protein</fullName>
    </submittedName>
</protein>
<dbReference type="InterPro" id="IPR009785">
    <property type="entry name" value="Prophage_Lj928_Orf309"/>
</dbReference>
<feature type="compositionally biased region" description="Pro residues" evidence="1">
    <location>
        <begin position="261"/>
        <end position="275"/>
    </location>
</feature>